<evidence type="ECO:0000256" key="1">
    <source>
        <dbReference type="SAM" id="MobiDB-lite"/>
    </source>
</evidence>
<proteinExistence type="predicted"/>
<gene>
    <name evidence="2" type="ORF">FA15DRAFT_410485</name>
</gene>
<sequence>MSAIQRTWQTASGSPACTRVPLLSPCNRTVCTLSRRDERSSTRPPALCKASEPGRSRVDTPFGISNISSAGCTWPACEVTWTSQRSGNVVTTQH</sequence>
<dbReference type="Proteomes" id="UP000307440">
    <property type="component" value="Unassembled WGS sequence"/>
</dbReference>
<accession>A0A5C3K9G6</accession>
<feature type="region of interest" description="Disordered" evidence="1">
    <location>
        <begin position="34"/>
        <end position="54"/>
    </location>
</feature>
<evidence type="ECO:0000313" key="3">
    <source>
        <dbReference type="Proteomes" id="UP000307440"/>
    </source>
</evidence>
<organism evidence="2 3">
    <name type="scientific">Coprinopsis marcescibilis</name>
    <name type="common">Agaric fungus</name>
    <name type="synonym">Psathyrella marcescibilis</name>
    <dbReference type="NCBI Taxonomy" id="230819"/>
    <lineage>
        <taxon>Eukaryota</taxon>
        <taxon>Fungi</taxon>
        <taxon>Dikarya</taxon>
        <taxon>Basidiomycota</taxon>
        <taxon>Agaricomycotina</taxon>
        <taxon>Agaricomycetes</taxon>
        <taxon>Agaricomycetidae</taxon>
        <taxon>Agaricales</taxon>
        <taxon>Agaricineae</taxon>
        <taxon>Psathyrellaceae</taxon>
        <taxon>Coprinopsis</taxon>
    </lineage>
</organism>
<name>A0A5C3K9G6_COPMA</name>
<evidence type="ECO:0000313" key="2">
    <source>
        <dbReference type="EMBL" id="TFK16695.1"/>
    </source>
</evidence>
<protein>
    <submittedName>
        <fullName evidence="2">Uncharacterized protein</fullName>
    </submittedName>
</protein>
<dbReference type="EMBL" id="ML210667">
    <property type="protein sequence ID" value="TFK16695.1"/>
    <property type="molecule type" value="Genomic_DNA"/>
</dbReference>
<keyword evidence="3" id="KW-1185">Reference proteome</keyword>
<dbReference type="AlphaFoldDB" id="A0A5C3K9G6"/>
<reference evidence="2 3" key="1">
    <citation type="journal article" date="2019" name="Nat. Ecol. Evol.">
        <title>Megaphylogeny resolves global patterns of mushroom evolution.</title>
        <authorList>
            <person name="Varga T."/>
            <person name="Krizsan K."/>
            <person name="Foldi C."/>
            <person name="Dima B."/>
            <person name="Sanchez-Garcia M."/>
            <person name="Sanchez-Ramirez S."/>
            <person name="Szollosi G.J."/>
            <person name="Szarkandi J.G."/>
            <person name="Papp V."/>
            <person name="Albert L."/>
            <person name="Andreopoulos W."/>
            <person name="Angelini C."/>
            <person name="Antonin V."/>
            <person name="Barry K.W."/>
            <person name="Bougher N.L."/>
            <person name="Buchanan P."/>
            <person name="Buyck B."/>
            <person name="Bense V."/>
            <person name="Catcheside P."/>
            <person name="Chovatia M."/>
            <person name="Cooper J."/>
            <person name="Damon W."/>
            <person name="Desjardin D."/>
            <person name="Finy P."/>
            <person name="Geml J."/>
            <person name="Haridas S."/>
            <person name="Hughes K."/>
            <person name="Justo A."/>
            <person name="Karasinski D."/>
            <person name="Kautmanova I."/>
            <person name="Kiss B."/>
            <person name="Kocsube S."/>
            <person name="Kotiranta H."/>
            <person name="LaButti K.M."/>
            <person name="Lechner B.E."/>
            <person name="Liimatainen K."/>
            <person name="Lipzen A."/>
            <person name="Lukacs Z."/>
            <person name="Mihaltcheva S."/>
            <person name="Morgado L.N."/>
            <person name="Niskanen T."/>
            <person name="Noordeloos M.E."/>
            <person name="Ohm R.A."/>
            <person name="Ortiz-Santana B."/>
            <person name="Ovrebo C."/>
            <person name="Racz N."/>
            <person name="Riley R."/>
            <person name="Savchenko A."/>
            <person name="Shiryaev A."/>
            <person name="Soop K."/>
            <person name="Spirin V."/>
            <person name="Szebenyi C."/>
            <person name="Tomsovsky M."/>
            <person name="Tulloss R.E."/>
            <person name="Uehling J."/>
            <person name="Grigoriev I.V."/>
            <person name="Vagvolgyi C."/>
            <person name="Papp T."/>
            <person name="Martin F.M."/>
            <person name="Miettinen O."/>
            <person name="Hibbett D.S."/>
            <person name="Nagy L.G."/>
        </authorList>
    </citation>
    <scope>NUCLEOTIDE SEQUENCE [LARGE SCALE GENOMIC DNA]</scope>
    <source>
        <strain evidence="2 3">CBS 121175</strain>
    </source>
</reference>